<dbReference type="InterPro" id="IPR050988">
    <property type="entry name" value="Mannitol_DH/Oxidoreductase"/>
</dbReference>
<dbReference type="InterPro" id="IPR008927">
    <property type="entry name" value="6-PGluconate_DH-like_C_sf"/>
</dbReference>
<dbReference type="EMBL" id="JACRAF010000049">
    <property type="protein sequence ID" value="MBI4923253.1"/>
    <property type="molecule type" value="Genomic_DNA"/>
</dbReference>
<evidence type="ECO:0000313" key="5">
    <source>
        <dbReference type="Proteomes" id="UP000782610"/>
    </source>
</evidence>
<dbReference type="AlphaFoldDB" id="A0A933L5E0"/>
<dbReference type="GO" id="GO:0016616">
    <property type="term" value="F:oxidoreductase activity, acting on the CH-OH group of donors, NAD or NADP as acceptor"/>
    <property type="evidence" value="ECO:0007669"/>
    <property type="project" value="TreeGrafter"/>
</dbReference>
<dbReference type="PANTHER" id="PTHR43362:SF1">
    <property type="entry name" value="MANNITOL DEHYDROGENASE 2-RELATED"/>
    <property type="match status" value="1"/>
</dbReference>
<dbReference type="Pfam" id="PF08125">
    <property type="entry name" value="Mannitol_dh_C"/>
    <property type="match status" value="1"/>
</dbReference>
<feature type="domain" description="Mannitol dehydrogenase C-terminal" evidence="3">
    <location>
        <begin position="283"/>
        <end position="467"/>
    </location>
</feature>
<dbReference type="Gene3D" id="1.10.1040.10">
    <property type="entry name" value="N-(1-d-carboxylethyl)-l-norvaline Dehydrogenase, domain 2"/>
    <property type="match status" value="1"/>
</dbReference>
<evidence type="ECO:0000256" key="1">
    <source>
        <dbReference type="ARBA" id="ARBA00023002"/>
    </source>
</evidence>
<evidence type="ECO:0000313" key="4">
    <source>
        <dbReference type="EMBL" id="MBI4923253.1"/>
    </source>
</evidence>
<evidence type="ECO:0000259" key="3">
    <source>
        <dbReference type="Pfam" id="PF08125"/>
    </source>
</evidence>
<name>A0A933L5E0_9HYPH</name>
<dbReference type="Proteomes" id="UP000782610">
    <property type="component" value="Unassembled WGS sequence"/>
</dbReference>
<dbReference type="InterPro" id="IPR036291">
    <property type="entry name" value="NAD(P)-bd_dom_sf"/>
</dbReference>
<dbReference type="PRINTS" id="PR00084">
    <property type="entry name" value="MTLDHDRGNASE"/>
</dbReference>
<sequence length="482" mass="52415">MKRLSPTTIGTARPGVLRYRYDRAAVTPGIVHLGIGAFHRAHQAVVVDTLLERELSWGIVGASLRRPDTKEALAPQDGLYSVLTKDGDDRSLRVIGSVLEVLDAAREKAALLARMADPATRIVSLTVTEKGYCYNAATGGLDTRHPEIAADLTHPRDPSTAAGLVVEALRRRRAAGIAPFTVLSCDNLPHNGQVAARVFAEFAEAIDPGLGRWVRDNVAFPGTMIDRIVPATTDADRAEVAGILGLEDAWPVVAEPFLQWVIEDNFVGARPRLELGGAEFVGDVAPYERMKLRMLNGTHSMMAYLGYLSGHEFIAQVIAAPEFRRLVANAFADEIAPTLGMPKAQTDAYGQKLLERYSNTALRHRTYQIAMDGSQKLPQRLLGTIADRLAAGAPFDRLALGVAGWMVYARGVDEKGQPIAVQDPLQPDFANVDPSDVVGGLLALERIFSPELAQNTTFRTTVERQYRLLREVGAAEAVRRIG</sequence>
<dbReference type="InterPro" id="IPR013131">
    <property type="entry name" value="Mannitol_DH_N"/>
</dbReference>
<evidence type="ECO:0000259" key="2">
    <source>
        <dbReference type="Pfam" id="PF01232"/>
    </source>
</evidence>
<organism evidence="4 5">
    <name type="scientific">Devosia nanyangense</name>
    <dbReference type="NCBI Taxonomy" id="1228055"/>
    <lineage>
        <taxon>Bacteria</taxon>
        <taxon>Pseudomonadati</taxon>
        <taxon>Pseudomonadota</taxon>
        <taxon>Alphaproteobacteria</taxon>
        <taxon>Hyphomicrobiales</taxon>
        <taxon>Devosiaceae</taxon>
        <taxon>Devosia</taxon>
    </lineage>
</organism>
<reference evidence="4" key="1">
    <citation type="submission" date="2020-07" db="EMBL/GenBank/DDBJ databases">
        <title>Huge and variable diversity of episymbiotic CPR bacteria and DPANN archaea in groundwater ecosystems.</title>
        <authorList>
            <person name="He C.Y."/>
            <person name="Keren R."/>
            <person name="Whittaker M."/>
            <person name="Farag I.F."/>
            <person name="Doudna J."/>
            <person name="Cate J.H.D."/>
            <person name="Banfield J.F."/>
        </authorList>
    </citation>
    <scope>NUCLEOTIDE SEQUENCE</scope>
    <source>
        <strain evidence="4">NC_groundwater_1586_Pr3_B-0.1um_66_15</strain>
    </source>
</reference>
<comment type="caution">
    <text evidence="4">The sequence shown here is derived from an EMBL/GenBank/DDBJ whole genome shotgun (WGS) entry which is preliminary data.</text>
</comment>
<dbReference type="Pfam" id="PF01232">
    <property type="entry name" value="Mannitol_dh"/>
    <property type="match status" value="1"/>
</dbReference>
<dbReference type="InterPro" id="IPR000669">
    <property type="entry name" value="Mannitol_DH"/>
</dbReference>
<accession>A0A933L5E0</accession>
<dbReference type="PANTHER" id="PTHR43362">
    <property type="entry name" value="MANNITOL DEHYDROGENASE DSF1-RELATED"/>
    <property type="match status" value="1"/>
</dbReference>
<dbReference type="InterPro" id="IPR013328">
    <property type="entry name" value="6PGD_dom2"/>
</dbReference>
<dbReference type="SUPFAM" id="SSF51735">
    <property type="entry name" value="NAD(P)-binding Rossmann-fold domains"/>
    <property type="match status" value="1"/>
</dbReference>
<keyword evidence="1" id="KW-0560">Oxidoreductase</keyword>
<feature type="domain" description="Mannitol dehydrogenase N-terminal" evidence="2">
    <location>
        <begin position="29"/>
        <end position="274"/>
    </location>
</feature>
<proteinExistence type="predicted"/>
<gene>
    <name evidence="4" type="ORF">HY834_16040</name>
</gene>
<dbReference type="InterPro" id="IPR013118">
    <property type="entry name" value="Mannitol_DH_C"/>
</dbReference>
<dbReference type="SUPFAM" id="SSF48179">
    <property type="entry name" value="6-phosphogluconate dehydrogenase C-terminal domain-like"/>
    <property type="match status" value="1"/>
</dbReference>
<protein>
    <submittedName>
        <fullName evidence="4">Mannitol dehydrogenase family protein</fullName>
    </submittedName>
</protein>
<dbReference type="Gene3D" id="3.40.50.720">
    <property type="entry name" value="NAD(P)-binding Rossmann-like Domain"/>
    <property type="match status" value="1"/>
</dbReference>